<reference evidence="2 3" key="2">
    <citation type="journal article" date="2020" name="Int. J. Syst. Evol. Microbiol.">
        <title>Leptospira yasudae sp. nov. and Leptospira stimsonii sp. nov., two new species of the pathogenic group isolated from environmental sources.</title>
        <authorList>
            <person name="Casanovas-Massana A."/>
            <person name="Hamond C."/>
            <person name="Santos L.A."/>
            <person name="de Oliveira D."/>
            <person name="Hacker K.P."/>
            <person name="Balassiano I."/>
            <person name="Costa F."/>
            <person name="Medeiros M.A."/>
            <person name="Reis M.G."/>
            <person name="Ko A.I."/>
            <person name="Wunder E.A."/>
        </authorList>
    </citation>
    <scope>NUCLEOTIDE SEQUENCE [LARGE SCALE GENOMIC DNA]</scope>
    <source>
        <strain evidence="2 3">B21</strain>
    </source>
</reference>
<proteinExistence type="predicted"/>
<sequence>MKRIVFLFTSLVLFANCVTATKIDENLYNQNLTKSFPYSKEKTFKATLAALNELKIPVEKVEKDKGIIVTEKVPFFNMTLISGTQYGNQYSSNLSATGHDIQASHKYYFQITGDKTNTTVKTIKYRLWQNQVEQTELNAQWCKENVWDPFFKEIQVKLDGF</sequence>
<dbReference type="RefSeq" id="WP_118956590.1">
    <property type="nucleotide sequence ID" value="NZ_QHCR01000006.1"/>
</dbReference>
<feature type="chain" id="PRO_5046602708" description="DUF4468 domain-containing protein" evidence="1">
    <location>
        <begin position="21"/>
        <end position="161"/>
    </location>
</feature>
<feature type="signal peptide" evidence="1">
    <location>
        <begin position="1"/>
        <end position="20"/>
    </location>
</feature>
<keyword evidence="3" id="KW-1185">Reference proteome</keyword>
<organism evidence="2 3">
    <name type="scientific">Leptospira yasudae</name>
    <dbReference type="NCBI Taxonomy" id="2202201"/>
    <lineage>
        <taxon>Bacteria</taxon>
        <taxon>Pseudomonadati</taxon>
        <taxon>Spirochaetota</taxon>
        <taxon>Spirochaetia</taxon>
        <taxon>Leptospirales</taxon>
        <taxon>Leptospiraceae</taxon>
        <taxon>Leptospira</taxon>
    </lineage>
</organism>
<evidence type="ECO:0000313" key="2">
    <source>
        <dbReference type="EMBL" id="RHX78994.1"/>
    </source>
</evidence>
<name>A0ABX9M2L1_9LEPT</name>
<reference evidence="3" key="1">
    <citation type="submission" date="2018-05" db="EMBL/GenBank/DDBJ databases">
        <title>Leptospira yasudae sp. nov. and Leptospira stimsonii sp. nov., two pathogenic species of the genus Leptospira isolated from environmental sources.</title>
        <authorList>
            <person name="Casanovas-Massana A."/>
            <person name="Hamond C."/>
            <person name="Santos L.A."/>
            <person name="Hacker K.P."/>
            <person name="Balassiano I."/>
            <person name="Medeiros M.A."/>
            <person name="Reis M.G."/>
            <person name="Ko A.I."/>
            <person name="Wunder E.A."/>
        </authorList>
    </citation>
    <scope>NUCLEOTIDE SEQUENCE [LARGE SCALE GENOMIC DNA]</scope>
    <source>
        <strain evidence="3">B21</strain>
    </source>
</reference>
<gene>
    <name evidence="2" type="ORF">DLM77_13570</name>
</gene>
<dbReference type="EMBL" id="QHCR01000006">
    <property type="protein sequence ID" value="RHX78994.1"/>
    <property type="molecule type" value="Genomic_DNA"/>
</dbReference>
<protein>
    <recommendedName>
        <fullName evidence="4">DUF4468 domain-containing protein</fullName>
    </recommendedName>
</protein>
<evidence type="ECO:0000256" key="1">
    <source>
        <dbReference type="SAM" id="SignalP"/>
    </source>
</evidence>
<keyword evidence="1" id="KW-0732">Signal</keyword>
<evidence type="ECO:0008006" key="4">
    <source>
        <dbReference type="Google" id="ProtNLM"/>
    </source>
</evidence>
<evidence type="ECO:0000313" key="3">
    <source>
        <dbReference type="Proteomes" id="UP000285569"/>
    </source>
</evidence>
<accession>A0ABX9M2L1</accession>
<dbReference type="Proteomes" id="UP000285569">
    <property type="component" value="Unassembled WGS sequence"/>
</dbReference>
<comment type="caution">
    <text evidence="2">The sequence shown here is derived from an EMBL/GenBank/DDBJ whole genome shotgun (WGS) entry which is preliminary data.</text>
</comment>